<name>A0ABQ0FAV8_APOSI</name>
<dbReference type="Pfam" id="PF07326">
    <property type="entry name" value="RCS1"/>
    <property type="match status" value="2"/>
</dbReference>
<feature type="region of interest" description="Disordered" evidence="1">
    <location>
        <begin position="115"/>
        <end position="139"/>
    </location>
</feature>
<sequence>MASQWQGLRTSVRRRSLLKEEQLEKEVTRSAGCHLETGPLGSLCRQFQRRLPLRSVSLNLGNGPSWKRLESPEPEQQGLQAAARSAKSALGAMSQRIQESCQSGTKWLMETQVKVRRKRGAQKDRGSPPPSLSQKNTRLCKANRDARVGGHPRLSGQMGPHAHRRQRLRREATLRSPCSSTEPLCSPSTPWDENTLTCHILVLAQVCPKAGGESDSDLEPVGAGIQHLHKLSQRLDKAIKAEEREAVTWLSPSSVNEDSKHPTGQRFWRIHFHRFSPPPEPHRKRGDICRLQASAHGEVR</sequence>
<evidence type="ECO:0000313" key="3">
    <source>
        <dbReference type="Proteomes" id="UP001623349"/>
    </source>
</evidence>
<reference evidence="2 3" key="1">
    <citation type="submission" date="2024-08" db="EMBL/GenBank/DDBJ databases">
        <title>The draft genome of Apodemus speciosus.</title>
        <authorList>
            <person name="Nabeshima K."/>
            <person name="Suzuki S."/>
            <person name="Onuma M."/>
        </authorList>
    </citation>
    <scope>NUCLEOTIDE SEQUENCE [LARGE SCALE GENOMIC DNA]</scope>
    <source>
        <strain evidence="2">IB14-021</strain>
    </source>
</reference>
<evidence type="ECO:0000313" key="2">
    <source>
        <dbReference type="EMBL" id="GAB1296391.1"/>
    </source>
</evidence>
<dbReference type="Proteomes" id="UP001623349">
    <property type="component" value="Unassembled WGS sequence"/>
</dbReference>
<comment type="caution">
    <text evidence="2">The sequence shown here is derived from an EMBL/GenBank/DDBJ whole genome shotgun (WGS) entry which is preliminary data.</text>
</comment>
<keyword evidence="3" id="KW-1185">Reference proteome</keyword>
<dbReference type="InterPro" id="IPR009932">
    <property type="entry name" value="RCS1"/>
</dbReference>
<accession>A0ABQ0FAV8</accession>
<organism evidence="2 3">
    <name type="scientific">Apodemus speciosus</name>
    <name type="common">Large Japanese field mouse</name>
    <dbReference type="NCBI Taxonomy" id="105296"/>
    <lineage>
        <taxon>Eukaryota</taxon>
        <taxon>Metazoa</taxon>
        <taxon>Chordata</taxon>
        <taxon>Craniata</taxon>
        <taxon>Vertebrata</taxon>
        <taxon>Euteleostomi</taxon>
        <taxon>Mammalia</taxon>
        <taxon>Eutheria</taxon>
        <taxon>Euarchontoglires</taxon>
        <taxon>Glires</taxon>
        <taxon>Rodentia</taxon>
        <taxon>Myomorpha</taxon>
        <taxon>Muroidea</taxon>
        <taxon>Muridae</taxon>
        <taxon>Murinae</taxon>
        <taxon>Apodemus</taxon>
    </lineage>
</organism>
<protein>
    <submittedName>
        <fullName evidence="2">Protein PIMREG</fullName>
    </submittedName>
</protein>
<dbReference type="PANTHER" id="PTHR35819:SF1">
    <property type="entry name" value="PROTEIN PIMREG"/>
    <property type="match status" value="1"/>
</dbReference>
<dbReference type="PANTHER" id="PTHR35819">
    <property type="entry name" value="PICALM INTERACTING MITOTIC REGULATOR PIMREG"/>
    <property type="match status" value="1"/>
</dbReference>
<proteinExistence type="predicted"/>
<evidence type="ECO:0000256" key="1">
    <source>
        <dbReference type="SAM" id="MobiDB-lite"/>
    </source>
</evidence>
<dbReference type="EMBL" id="BAAFST010000011">
    <property type="protein sequence ID" value="GAB1296391.1"/>
    <property type="molecule type" value="Genomic_DNA"/>
</dbReference>
<gene>
    <name evidence="2" type="ORF">APTSU1_001162600</name>
</gene>